<organism evidence="2 3">
    <name type="scientific">Bacillus mycoides</name>
    <dbReference type="NCBI Taxonomy" id="1405"/>
    <lineage>
        <taxon>Bacteria</taxon>
        <taxon>Bacillati</taxon>
        <taxon>Bacillota</taxon>
        <taxon>Bacilli</taxon>
        <taxon>Bacillales</taxon>
        <taxon>Bacillaceae</taxon>
        <taxon>Bacillus</taxon>
        <taxon>Bacillus cereus group</taxon>
    </lineage>
</organism>
<keyword evidence="1" id="KW-0472">Membrane</keyword>
<feature type="transmembrane region" description="Helical" evidence="1">
    <location>
        <begin position="165"/>
        <end position="183"/>
    </location>
</feature>
<keyword evidence="1" id="KW-1133">Transmembrane helix</keyword>
<dbReference type="RefSeq" id="WP_070146052.1">
    <property type="nucleotide sequence ID" value="NZ_LXLT01000118.1"/>
</dbReference>
<reference evidence="2 3" key="1">
    <citation type="submission" date="2016-05" db="EMBL/GenBank/DDBJ databases">
        <title>Bacillus thuringiensis and Bacillus weihenstephanensis as novel biocontrol agents of wilt causing Verticillium species.</title>
        <authorList>
            <person name="Hollensteiner J."/>
            <person name="Wemheuer F."/>
            <person name="Harting R."/>
            <person name="Kolarzyk A."/>
            <person name="Diaz-Valerio S."/>
            <person name="Poehlein A."/>
            <person name="Brzuszkiewicz E."/>
            <person name="Nesemann K."/>
            <person name="Braus-Stromeyer S."/>
            <person name="Braus G."/>
            <person name="Daniel R."/>
            <person name="Liesegang H."/>
        </authorList>
    </citation>
    <scope>NUCLEOTIDE SEQUENCE [LARGE SCALE GENOMIC DNA]</scope>
    <source>
        <strain evidence="2 3">GOE8</strain>
    </source>
</reference>
<proteinExistence type="predicted"/>
<sequence length="246" mass="27936">MIAALRSELLKLKRKKLFLVVFLIQSLALLWLFAIVSQEKKEFLNWESLLSRVSMINALFLPIMIATITSRIIDFENKGNTWKLLCAIPTSRHLVYITKNIFSLFFLVYAGIISISVIILIGKFFNFESGIPVILLLKYGCFTIIGCIPMVILQLWISLVVKNQVFALTAGVIGSFLGYFGQMLPWKTWIIWTYSSLTNPISWAFSNGKIVFFPNQGVMMNLLLSLGVSLLFIVLSTAHFSQKDIH</sequence>
<evidence type="ECO:0008006" key="4">
    <source>
        <dbReference type="Google" id="ProtNLM"/>
    </source>
</evidence>
<dbReference type="CDD" id="cd21809">
    <property type="entry name" value="ABC-2_lan_permease-like"/>
    <property type="match status" value="1"/>
</dbReference>
<gene>
    <name evidence="2" type="ORF">BWGOE8_58800</name>
</gene>
<evidence type="ECO:0000256" key="1">
    <source>
        <dbReference type="SAM" id="Phobius"/>
    </source>
</evidence>
<dbReference type="PATRIC" id="fig|86662.25.peg.6073"/>
<feature type="transmembrane region" description="Helical" evidence="1">
    <location>
        <begin position="131"/>
        <end position="153"/>
    </location>
</feature>
<comment type="caution">
    <text evidence="2">The sequence shown here is derived from an EMBL/GenBank/DDBJ whole genome shotgun (WGS) entry which is preliminary data.</text>
</comment>
<dbReference type="AlphaFoldDB" id="A0A1E8AY23"/>
<feature type="transmembrane region" description="Helical" evidence="1">
    <location>
        <begin position="101"/>
        <end position="125"/>
    </location>
</feature>
<name>A0A1E8AY23_BACMY</name>
<dbReference type="PANTHER" id="PTHR37305:SF1">
    <property type="entry name" value="MEMBRANE PROTEIN"/>
    <property type="match status" value="1"/>
</dbReference>
<dbReference type="EMBL" id="LXLT01000118">
    <property type="protein sequence ID" value="OFD69926.1"/>
    <property type="molecule type" value="Genomic_DNA"/>
</dbReference>
<keyword evidence="1" id="KW-0812">Transmembrane</keyword>
<evidence type="ECO:0000313" key="3">
    <source>
        <dbReference type="Proteomes" id="UP000175706"/>
    </source>
</evidence>
<protein>
    <recommendedName>
        <fullName evidence="4">ABC transporter permease</fullName>
    </recommendedName>
</protein>
<feature type="transmembrane region" description="Helical" evidence="1">
    <location>
        <begin position="218"/>
        <end position="240"/>
    </location>
</feature>
<accession>A0A1E8AY23</accession>
<evidence type="ECO:0000313" key="2">
    <source>
        <dbReference type="EMBL" id="OFD69926.1"/>
    </source>
</evidence>
<dbReference type="PANTHER" id="PTHR37305">
    <property type="entry name" value="INTEGRAL MEMBRANE PROTEIN-RELATED"/>
    <property type="match status" value="1"/>
</dbReference>
<feature type="transmembrane region" description="Helical" evidence="1">
    <location>
        <begin position="49"/>
        <end position="68"/>
    </location>
</feature>
<dbReference type="Pfam" id="PF12730">
    <property type="entry name" value="ABC2_membrane_4"/>
    <property type="match status" value="1"/>
</dbReference>
<dbReference type="Proteomes" id="UP000175706">
    <property type="component" value="Unassembled WGS sequence"/>
</dbReference>
<feature type="transmembrane region" description="Helical" evidence="1">
    <location>
        <begin position="17"/>
        <end position="37"/>
    </location>
</feature>